<evidence type="ECO:0000313" key="2">
    <source>
        <dbReference type="Proteomes" id="UP000325811"/>
    </source>
</evidence>
<name>A0A5Q4ZDP2_9BURK</name>
<sequence>MDEVINWLGFYNARGLHSTLDYVSPMTFEKNWLAAQQGEAA</sequence>
<dbReference type="EMBL" id="LR699553">
    <property type="protein sequence ID" value="VVD28841.1"/>
    <property type="molecule type" value="Genomic_DNA"/>
</dbReference>
<accession>A0A5Q4ZDP2</accession>
<dbReference type="KEGG" id="pdio:PDMSB3_2385"/>
<keyword evidence="2" id="KW-1185">Reference proteome</keyword>
<gene>
    <name evidence="1" type="ORF">PDMSB3_2385</name>
</gene>
<reference evidence="1 2" key="1">
    <citation type="submission" date="2019-08" db="EMBL/GenBank/DDBJ databases">
        <authorList>
            <person name="Herpell B J."/>
        </authorList>
    </citation>
    <scope>NUCLEOTIDE SEQUENCE [LARGE SCALE GENOMIC DNA]</scope>
    <source>
        <strain evidence="2">Msb3</strain>
    </source>
</reference>
<protein>
    <submittedName>
        <fullName evidence="1">Uncharacterized protein</fullName>
    </submittedName>
</protein>
<organism evidence="1 2">
    <name type="scientific">Paraburkholderia dioscoreae</name>
    <dbReference type="NCBI Taxonomy" id="2604047"/>
    <lineage>
        <taxon>Bacteria</taxon>
        <taxon>Pseudomonadati</taxon>
        <taxon>Pseudomonadota</taxon>
        <taxon>Betaproteobacteria</taxon>
        <taxon>Burkholderiales</taxon>
        <taxon>Burkholderiaceae</taxon>
        <taxon>Paraburkholderia</taxon>
    </lineage>
</organism>
<evidence type="ECO:0000313" key="1">
    <source>
        <dbReference type="EMBL" id="VVD28841.1"/>
    </source>
</evidence>
<proteinExistence type="predicted"/>
<dbReference type="AlphaFoldDB" id="A0A5Q4ZDP2"/>
<dbReference type="Proteomes" id="UP000325811">
    <property type="component" value="Chromosome I"/>
</dbReference>